<dbReference type="AlphaFoldDB" id="A0A521E4L3"/>
<name>A0A521E4L3_9BACT</name>
<protein>
    <submittedName>
        <fullName evidence="1">Uncharacterized protein</fullName>
    </submittedName>
</protein>
<reference evidence="1 2" key="1">
    <citation type="submission" date="2017-05" db="EMBL/GenBank/DDBJ databases">
        <authorList>
            <person name="Varghese N."/>
            <person name="Submissions S."/>
        </authorList>
    </citation>
    <scope>NUCLEOTIDE SEQUENCE [LARGE SCALE GENOMIC DNA]</scope>
    <source>
        <strain evidence="1 2">DSM 21194</strain>
    </source>
</reference>
<dbReference type="OrthoDB" id="1524541at2"/>
<dbReference type="RefSeq" id="WP_142715248.1">
    <property type="nucleotide sequence ID" value="NZ_FXTH01000013.1"/>
</dbReference>
<dbReference type="Proteomes" id="UP000317593">
    <property type="component" value="Unassembled WGS sequence"/>
</dbReference>
<evidence type="ECO:0000313" key="2">
    <source>
        <dbReference type="Proteomes" id="UP000317593"/>
    </source>
</evidence>
<keyword evidence="2" id="KW-1185">Reference proteome</keyword>
<accession>A0A521E4L3</accession>
<organism evidence="1 2">
    <name type="scientific">Fodinibius sediminis</name>
    <dbReference type="NCBI Taxonomy" id="1214077"/>
    <lineage>
        <taxon>Bacteria</taxon>
        <taxon>Pseudomonadati</taxon>
        <taxon>Balneolota</taxon>
        <taxon>Balneolia</taxon>
        <taxon>Balneolales</taxon>
        <taxon>Balneolaceae</taxon>
        <taxon>Fodinibius</taxon>
    </lineage>
</organism>
<evidence type="ECO:0000313" key="1">
    <source>
        <dbReference type="EMBL" id="SMO78792.1"/>
    </source>
</evidence>
<gene>
    <name evidence="1" type="ORF">SAMN06265218_11347</name>
</gene>
<dbReference type="EMBL" id="FXTH01000013">
    <property type="protein sequence ID" value="SMO78792.1"/>
    <property type="molecule type" value="Genomic_DNA"/>
</dbReference>
<proteinExistence type="predicted"/>
<sequence>MSDNKTPINERINVQVAYKSFADERTFGIRSLVGQRKMMPLRFWRKKGREHQIAELRATRPHRKGTGPEGTTQIHYVVRTTEDRYFDLMYDVRSVEWRVLYELDDQMMIEKPG</sequence>